<proteinExistence type="predicted"/>
<dbReference type="Pfam" id="PF09375">
    <property type="entry name" value="Peptidase_M75"/>
    <property type="match status" value="1"/>
</dbReference>
<dbReference type="InterPro" id="IPR038352">
    <property type="entry name" value="Imelysin_sf"/>
</dbReference>
<evidence type="ECO:0000313" key="5">
    <source>
        <dbReference type="EMBL" id="QQR38060.1"/>
    </source>
</evidence>
<reference evidence="5 6" key="1">
    <citation type="submission" date="2021-01" db="EMBL/GenBank/DDBJ databases">
        <title>Genome seq and assembly of Devosia sp. LEGU1.</title>
        <authorList>
            <person name="Chhetri G."/>
        </authorList>
    </citation>
    <scope>NUCLEOTIDE SEQUENCE [LARGE SCALE GENOMIC DNA]</scope>
    <source>
        <strain evidence="5 6">LEGU1</strain>
    </source>
</reference>
<protein>
    <recommendedName>
        <fullName evidence="4">Imelysin-like domain-containing protein</fullName>
    </recommendedName>
</protein>
<keyword evidence="6" id="KW-1185">Reference proteome</keyword>
<dbReference type="InterPro" id="IPR018976">
    <property type="entry name" value="Imelysin-like"/>
</dbReference>
<dbReference type="EMBL" id="CP068046">
    <property type="protein sequence ID" value="QQR38060.1"/>
    <property type="molecule type" value="Genomic_DNA"/>
</dbReference>
<dbReference type="Gene3D" id="1.20.1420.20">
    <property type="entry name" value="M75 peptidase, HXXE motif"/>
    <property type="match status" value="1"/>
</dbReference>
<evidence type="ECO:0000313" key="6">
    <source>
        <dbReference type="Proteomes" id="UP000595857"/>
    </source>
</evidence>
<sequence length="197" mass="21159">MQRRATQPRQAGLSAARRRSTARQRPGEPCLLQSIAGHPERFRPHRGGARTAAFSRLAGERCLRRAPLHAYPDPGVLHPPHRVPANKGFQPSPFSDTSEQDNQLSFAGARDVYFGTGLDQLVQVTDAALAVKIVTGFDQAEAALASMDGPYARFLAPASDSNERATGEAAARALTDLARDLRQAANQLGLLVVVPGM</sequence>
<feature type="domain" description="Imelysin-like" evidence="4">
    <location>
        <begin position="90"/>
        <end position="180"/>
    </location>
</feature>
<keyword evidence="2" id="KW-0732">Signal</keyword>
<evidence type="ECO:0000259" key="4">
    <source>
        <dbReference type="Pfam" id="PF09375"/>
    </source>
</evidence>
<evidence type="ECO:0000256" key="2">
    <source>
        <dbReference type="ARBA" id="ARBA00022729"/>
    </source>
</evidence>
<evidence type="ECO:0000256" key="1">
    <source>
        <dbReference type="ARBA" id="ARBA00004196"/>
    </source>
</evidence>
<feature type="region of interest" description="Disordered" evidence="3">
    <location>
        <begin position="1"/>
        <end position="29"/>
    </location>
</feature>
<gene>
    <name evidence="5" type="ORF">JI748_09640</name>
</gene>
<comment type="subcellular location">
    <subcellularLocation>
        <location evidence="1">Cell envelope</location>
    </subcellularLocation>
</comment>
<accession>A0ABX7C1E4</accession>
<evidence type="ECO:0000256" key="3">
    <source>
        <dbReference type="SAM" id="MobiDB-lite"/>
    </source>
</evidence>
<organism evidence="5 6">
    <name type="scientific">Devosia rhizoryzae</name>
    <dbReference type="NCBI Taxonomy" id="2774137"/>
    <lineage>
        <taxon>Bacteria</taxon>
        <taxon>Pseudomonadati</taxon>
        <taxon>Pseudomonadota</taxon>
        <taxon>Alphaproteobacteria</taxon>
        <taxon>Hyphomicrobiales</taxon>
        <taxon>Devosiaceae</taxon>
        <taxon>Devosia</taxon>
    </lineage>
</organism>
<dbReference type="Proteomes" id="UP000595857">
    <property type="component" value="Chromosome"/>
</dbReference>
<name>A0ABX7C1E4_9HYPH</name>